<organism evidence="3 4">
    <name type="scientific">Paenarthrobacter aurescens</name>
    <name type="common">Arthrobacter aurescens</name>
    <dbReference type="NCBI Taxonomy" id="43663"/>
    <lineage>
        <taxon>Bacteria</taxon>
        <taxon>Bacillati</taxon>
        <taxon>Actinomycetota</taxon>
        <taxon>Actinomycetes</taxon>
        <taxon>Micrococcales</taxon>
        <taxon>Micrococcaceae</taxon>
        <taxon>Paenarthrobacter</taxon>
    </lineage>
</organism>
<dbReference type="OrthoDB" id="505641at2"/>
<accession>A0A4Y3NJC9</accession>
<reference evidence="3 4" key="1">
    <citation type="submission" date="2019-06" db="EMBL/GenBank/DDBJ databases">
        <title>Whole genome shotgun sequence of Paenarthrobacter aurescens NBRC 12136.</title>
        <authorList>
            <person name="Hosoyama A."/>
            <person name="Uohara A."/>
            <person name="Ohji S."/>
            <person name="Ichikawa N."/>
        </authorList>
    </citation>
    <scope>NUCLEOTIDE SEQUENCE [LARGE SCALE GENOMIC DNA]</scope>
    <source>
        <strain evidence="3 4">NBRC 12136</strain>
    </source>
</reference>
<dbReference type="RefSeq" id="WP_141283496.1">
    <property type="nucleotide sequence ID" value="NZ_BAAAWK010000001.1"/>
</dbReference>
<feature type="signal peptide" evidence="2">
    <location>
        <begin position="1"/>
        <end position="23"/>
    </location>
</feature>
<gene>
    <name evidence="3" type="ORF">AAU01_20110</name>
</gene>
<dbReference type="Proteomes" id="UP000317715">
    <property type="component" value="Unassembled WGS sequence"/>
</dbReference>
<name>A0A4Y3NJC9_PAEAU</name>
<keyword evidence="2" id="KW-0732">Signal</keyword>
<comment type="caution">
    <text evidence="3">The sequence shown here is derived from an EMBL/GenBank/DDBJ whole genome shotgun (WGS) entry which is preliminary data.</text>
</comment>
<feature type="region of interest" description="Disordered" evidence="1">
    <location>
        <begin position="30"/>
        <end position="56"/>
    </location>
</feature>
<protein>
    <recommendedName>
        <fullName evidence="5">Lipoprotein</fullName>
    </recommendedName>
</protein>
<evidence type="ECO:0000313" key="4">
    <source>
        <dbReference type="Proteomes" id="UP000317715"/>
    </source>
</evidence>
<evidence type="ECO:0000256" key="1">
    <source>
        <dbReference type="SAM" id="MobiDB-lite"/>
    </source>
</evidence>
<evidence type="ECO:0000313" key="3">
    <source>
        <dbReference type="EMBL" id="GEB19256.1"/>
    </source>
</evidence>
<dbReference type="EMBL" id="BJMD01000011">
    <property type="protein sequence ID" value="GEB19256.1"/>
    <property type="molecule type" value="Genomic_DNA"/>
</dbReference>
<sequence>MKGKTVGLWAGSALAIAAISLVAAVGSSRAPIPSVSTAPGGSLSRETAPETSPVLRDVDGGPDYYAKFTNSLPTDPSFFPIGVWLESVLDKGNTAMDSAAGVNTYVELTGNSDVQLIKDSGMYALPTFQHQAAAGYVLSDEVDMWAGPGDARWAGRYPGDGAPCFPEGTPCGYTIQKERRATAPQNVLLYSNYGKGVTFWESDEEAHGFIRGIQDVVSADNYWFTDPNICGKGEGGAIVGYARDLTREECRLAANYGWTIDRLRKLQEPSAAIPVWAFVENGHPSGDVPNTATITGPELRAAVWSSLIHGARGIIYFNHNFGGPCVTQHVIRDCGKDIVPTLAKVNKQIKDLAPVLNAPFLDGATTATGPVDLATKLHNGHVYVFAGANKSTGGPATFTVRCGGSTAVVIDENRTIPMVEGTFTDNFADGNAVHLYKIEGGGSCGF</sequence>
<evidence type="ECO:0008006" key="5">
    <source>
        <dbReference type="Google" id="ProtNLM"/>
    </source>
</evidence>
<dbReference type="Gene3D" id="3.20.20.80">
    <property type="entry name" value="Glycosidases"/>
    <property type="match status" value="1"/>
</dbReference>
<dbReference type="AlphaFoldDB" id="A0A4Y3NJC9"/>
<feature type="chain" id="PRO_5039607304" description="Lipoprotein" evidence="2">
    <location>
        <begin position="24"/>
        <end position="446"/>
    </location>
</feature>
<evidence type="ECO:0000256" key="2">
    <source>
        <dbReference type="SAM" id="SignalP"/>
    </source>
</evidence>
<keyword evidence="4" id="KW-1185">Reference proteome</keyword>
<proteinExistence type="predicted"/>
<dbReference type="GeneID" id="97301025"/>